<feature type="transmembrane region" description="Helical" evidence="1">
    <location>
        <begin position="44"/>
        <end position="64"/>
    </location>
</feature>
<gene>
    <name evidence="2" type="ORF">CVD27_22720</name>
</gene>
<dbReference type="RefSeq" id="WP_101650689.1">
    <property type="nucleotide sequence ID" value="NZ_PGVE01000086.1"/>
</dbReference>
<dbReference type="OrthoDB" id="2873256at2"/>
<proteinExistence type="predicted"/>
<dbReference type="AlphaFoldDB" id="A0A2N5H8T5"/>
<reference evidence="2 3" key="1">
    <citation type="submission" date="2017-11" db="EMBL/GenBank/DDBJ databases">
        <title>Comparitive Functional Genomics of Dry Heat Resistant strains isolated from the Viking Spacecraft.</title>
        <authorList>
            <person name="Seuylemezian A."/>
            <person name="Cooper K."/>
            <person name="Vaishampayan P."/>
        </authorList>
    </citation>
    <scope>NUCLEOTIDE SEQUENCE [LARGE SCALE GENOMIC DNA]</scope>
    <source>
        <strain evidence="2 3">V32-6</strain>
    </source>
</reference>
<keyword evidence="1" id="KW-1133">Transmembrane helix</keyword>
<feature type="transmembrane region" description="Helical" evidence="1">
    <location>
        <begin position="109"/>
        <end position="131"/>
    </location>
</feature>
<comment type="caution">
    <text evidence="2">The sequence shown here is derived from an EMBL/GenBank/DDBJ whole genome shotgun (WGS) entry which is preliminary data.</text>
</comment>
<evidence type="ECO:0000313" key="3">
    <source>
        <dbReference type="Proteomes" id="UP000234950"/>
    </source>
</evidence>
<keyword evidence="3" id="KW-1185">Reference proteome</keyword>
<evidence type="ECO:0000256" key="1">
    <source>
        <dbReference type="SAM" id="Phobius"/>
    </source>
</evidence>
<feature type="transmembrane region" description="Helical" evidence="1">
    <location>
        <begin position="7"/>
        <end position="24"/>
    </location>
</feature>
<keyword evidence="1" id="KW-0472">Membrane</keyword>
<name>A0A2N5H8T5_9BACI</name>
<keyword evidence="1" id="KW-0812">Transmembrane</keyword>
<protein>
    <submittedName>
        <fullName evidence="2">Uncharacterized protein</fullName>
    </submittedName>
</protein>
<accession>A0A2N5H8T5</accession>
<feature type="transmembrane region" description="Helical" evidence="1">
    <location>
        <begin position="85"/>
        <end position="103"/>
    </location>
</feature>
<dbReference type="Proteomes" id="UP000234950">
    <property type="component" value="Unassembled WGS sequence"/>
</dbReference>
<sequence>MRNWLKLILFLSSYSPLFLIIAILNLKLNGVENAKDIIPNDKFWLVIIMLALFIMPNIILFSLIKRVRSFQPINEKTNTFINKNSDVLNYIVTYLIPFLSFNFDKLNQTIAFALLIFVLAIVYIHSNIFYINPILIMFGYKIFDINDKYTVITKTTVKRDKKLKLYRIHDNVYVGDEDGSNN</sequence>
<organism evidence="2 3">
    <name type="scientific">Neobacillus cucumis</name>
    <dbReference type="NCBI Taxonomy" id="1740721"/>
    <lineage>
        <taxon>Bacteria</taxon>
        <taxon>Bacillati</taxon>
        <taxon>Bacillota</taxon>
        <taxon>Bacilli</taxon>
        <taxon>Bacillales</taxon>
        <taxon>Bacillaceae</taxon>
        <taxon>Neobacillus</taxon>
    </lineage>
</organism>
<evidence type="ECO:0000313" key="2">
    <source>
        <dbReference type="EMBL" id="PLS01933.1"/>
    </source>
</evidence>
<dbReference type="EMBL" id="PGVE01000086">
    <property type="protein sequence ID" value="PLS01933.1"/>
    <property type="molecule type" value="Genomic_DNA"/>
</dbReference>